<dbReference type="InterPro" id="IPR050496">
    <property type="entry name" value="SNF2_RAD54_helicase_repair"/>
</dbReference>
<protein>
    <submittedName>
        <fullName evidence="5">Putative helicase, superfamily II</fullName>
    </submittedName>
</protein>
<evidence type="ECO:0000256" key="1">
    <source>
        <dbReference type="ARBA" id="ARBA00022801"/>
    </source>
</evidence>
<dbReference type="Proteomes" id="UP000196778">
    <property type="component" value="Unassembled WGS sequence"/>
</dbReference>
<dbReference type="SMART" id="SM00487">
    <property type="entry name" value="DEXDc"/>
    <property type="match status" value="1"/>
</dbReference>
<dbReference type="Gene3D" id="3.40.50.300">
    <property type="entry name" value="P-loop containing nucleotide triphosphate hydrolases"/>
    <property type="match status" value="1"/>
</dbReference>
<dbReference type="RefSeq" id="WP_087136923.1">
    <property type="nucleotide sequence ID" value="NZ_FUKR01000036.1"/>
</dbReference>
<feature type="domain" description="Helicase C-terminal" evidence="4">
    <location>
        <begin position="868"/>
        <end position="1028"/>
    </location>
</feature>
<dbReference type="PANTHER" id="PTHR45629">
    <property type="entry name" value="SNF2/RAD54 FAMILY MEMBER"/>
    <property type="match status" value="1"/>
</dbReference>
<dbReference type="PROSITE" id="PS51194">
    <property type="entry name" value="HELICASE_CTER"/>
    <property type="match status" value="1"/>
</dbReference>
<keyword evidence="5" id="KW-0547">Nucleotide-binding</keyword>
<dbReference type="GO" id="GO:0016787">
    <property type="term" value="F:hydrolase activity"/>
    <property type="evidence" value="ECO:0007669"/>
    <property type="project" value="UniProtKB-KW"/>
</dbReference>
<dbReference type="InterPro" id="IPR027417">
    <property type="entry name" value="P-loop_NTPase"/>
</dbReference>
<dbReference type="PANTHER" id="PTHR45629:SF7">
    <property type="entry name" value="DNA EXCISION REPAIR PROTEIN ERCC-6-RELATED"/>
    <property type="match status" value="1"/>
</dbReference>
<dbReference type="PROSITE" id="PS51192">
    <property type="entry name" value="HELICASE_ATP_BIND_1"/>
    <property type="match status" value="1"/>
</dbReference>
<dbReference type="InterPro" id="IPR049730">
    <property type="entry name" value="SNF2/RAD54-like_C"/>
</dbReference>
<dbReference type="GO" id="GO:0005524">
    <property type="term" value="F:ATP binding"/>
    <property type="evidence" value="ECO:0007669"/>
    <property type="project" value="InterPro"/>
</dbReference>
<dbReference type="Pfam" id="PF00176">
    <property type="entry name" value="SNF2-rel_dom"/>
    <property type="match status" value="1"/>
</dbReference>
<feature type="compositionally biased region" description="Low complexity" evidence="2">
    <location>
        <begin position="344"/>
        <end position="355"/>
    </location>
</feature>
<evidence type="ECO:0000259" key="3">
    <source>
        <dbReference type="PROSITE" id="PS51192"/>
    </source>
</evidence>
<proteinExistence type="predicted"/>
<feature type="domain" description="Helicase ATP-binding" evidence="3">
    <location>
        <begin position="550"/>
        <end position="718"/>
    </location>
</feature>
<dbReference type="OrthoDB" id="9760715at2"/>
<dbReference type="InterPro" id="IPR000330">
    <property type="entry name" value="SNF2_N"/>
</dbReference>
<dbReference type="CDD" id="cd18793">
    <property type="entry name" value="SF2_C_SNF"/>
    <property type="match status" value="1"/>
</dbReference>
<keyword evidence="1" id="KW-0378">Hydrolase</keyword>
<keyword evidence="5" id="KW-0347">Helicase</keyword>
<evidence type="ECO:0000256" key="2">
    <source>
        <dbReference type="SAM" id="MobiDB-lite"/>
    </source>
</evidence>
<keyword evidence="5" id="KW-0067">ATP-binding</keyword>
<dbReference type="Pfam" id="PF00271">
    <property type="entry name" value="Helicase_C"/>
    <property type="match status" value="1"/>
</dbReference>
<dbReference type="EMBL" id="FUKR01000036">
    <property type="protein sequence ID" value="SJN29823.1"/>
    <property type="molecule type" value="Genomic_DNA"/>
</dbReference>
<dbReference type="InterPro" id="IPR014001">
    <property type="entry name" value="Helicase_ATP-bd"/>
</dbReference>
<feature type="region of interest" description="Disordered" evidence="2">
    <location>
        <begin position="344"/>
        <end position="364"/>
    </location>
</feature>
<sequence length="1033" mass="112560">MSVRPEAQGPAGDWRSGLEALLRDDAPPRTGAGAGAGDSAPAARLALSFELRELTPRTSERWNGPTSRPAGRADGATGPKGNGVLRLGVRPAQASTGGWSRSGLGWSTIAHQLHRRNLSPAQHGWFARFQALHRAANPPTAGRDVDWIFLDDIESPVLWPLLDEARALGIAFVGPRRAADVVLAGGALLGIDLSRDAGALHVRPRAELDGEAFPLSELHPIAGHGVYVVSGSPSAPRYLLAPVSSAEDARRLLRNEGATLRALRIPAEQEAEFVREYLRPLARRFELTSDDGSVEVPAPEPVRARLDVVHARGRRLELNWSWERSTPSQQAPAFADRVPEGLLPDALAPGAGAEPSDSGLPGRVTLTGEDAADFVLTVQPRLQSLPDVIVHITGAVPPYRLLEGEPTLSVSVVPSQRTDWFDLGVEVRVGDVTIPFEPLFRALAAGRTRLLLVDGSYLSLRQPLFAPLAELIAEAAEMPEWEPEHPTLRPEQLALWHELEELADEATAAAEWRSLVDALGVELTDEDRRPADGLTAALRPYQADGAAWMLRHWRHGVGGVLADDMGLGKTLQCIAFLLAARERHGAERMLVVAPTSVVPVWLAEAERFAPGLDVEAVTTSRTASGEEAARRRRAQVIVTSYAVLRRSPELFDALLAEADRPAWDAVIVDEAQAVKNRATLAHRVLAEVRTRALFAVTGTPIENSLGELHAILSLTTPGLLGSAARFRERYVVPIERAQPGISEGRGAGSGPAEHAAERARLLRRLRRRIRPVLLRRTKDEVAPELPERQEQVVRVPLDPWHRRRYTVALQRERQKLLGLLEDLDRNRFTVFRSLTLLRLLALDGRLVDDEAGHDDGRPGAGGDSGSAKLDALVERLRQLVGEGHRALVFSQFTRYLALVERALDSAGIETAYLDGATRDRAGAVAGFRDGDGPAVFLISLKAGGVGLTLTEADYVFLLDPWWNPAVENQAIDRAHRIGQTRPVMVYRMIAEDTIEEKVLALQARKARLFDEAIDDHGEFAELLDADAIRSLLG</sequence>
<organism evidence="5 6">
    <name type="scientific">Mycetocola reblochoni REB411</name>
    <dbReference type="NCBI Taxonomy" id="1255698"/>
    <lineage>
        <taxon>Bacteria</taxon>
        <taxon>Bacillati</taxon>
        <taxon>Actinomycetota</taxon>
        <taxon>Actinomycetes</taxon>
        <taxon>Micrococcales</taxon>
        <taxon>Microbacteriaceae</taxon>
        <taxon>Mycetocola</taxon>
    </lineage>
</organism>
<dbReference type="SMART" id="SM00490">
    <property type="entry name" value="HELICc"/>
    <property type="match status" value="1"/>
</dbReference>
<dbReference type="InterPro" id="IPR001650">
    <property type="entry name" value="Helicase_C-like"/>
</dbReference>
<evidence type="ECO:0000313" key="5">
    <source>
        <dbReference type="EMBL" id="SJN29823.1"/>
    </source>
</evidence>
<feature type="region of interest" description="Disordered" evidence="2">
    <location>
        <begin position="1"/>
        <end position="41"/>
    </location>
</feature>
<dbReference type="GO" id="GO:0004386">
    <property type="term" value="F:helicase activity"/>
    <property type="evidence" value="ECO:0007669"/>
    <property type="project" value="UniProtKB-KW"/>
</dbReference>
<accession>A0A1R4JDK1</accession>
<keyword evidence="6" id="KW-1185">Reference proteome</keyword>
<name>A0A1R4JDK1_9MICO</name>
<evidence type="ECO:0000313" key="6">
    <source>
        <dbReference type="Proteomes" id="UP000196778"/>
    </source>
</evidence>
<dbReference type="AlphaFoldDB" id="A0A1R4JDK1"/>
<feature type="region of interest" description="Disordered" evidence="2">
    <location>
        <begin position="54"/>
        <end position="85"/>
    </location>
</feature>
<reference evidence="6" key="1">
    <citation type="submission" date="2017-02" db="EMBL/GenBank/DDBJ databases">
        <authorList>
            <person name="Dridi B."/>
        </authorList>
    </citation>
    <scope>NUCLEOTIDE SEQUENCE [LARGE SCALE GENOMIC DNA]</scope>
    <source>
        <strain evidence="6">EB411</strain>
    </source>
</reference>
<dbReference type="SUPFAM" id="SSF52540">
    <property type="entry name" value="P-loop containing nucleoside triphosphate hydrolases"/>
    <property type="match status" value="2"/>
</dbReference>
<evidence type="ECO:0000259" key="4">
    <source>
        <dbReference type="PROSITE" id="PS51194"/>
    </source>
</evidence>
<gene>
    <name evidence="5" type="ORF">FM119_06810</name>
</gene>
<dbReference type="Gene3D" id="3.40.50.10810">
    <property type="entry name" value="Tandem AAA-ATPase domain"/>
    <property type="match status" value="1"/>
</dbReference>
<dbReference type="InterPro" id="IPR038718">
    <property type="entry name" value="SNF2-like_sf"/>
</dbReference>